<keyword evidence="2" id="KW-0472">Membrane</keyword>
<evidence type="ECO:0000256" key="2">
    <source>
        <dbReference type="SAM" id="Phobius"/>
    </source>
</evidence>
<feature type="compositionally biased region" description="Low complexity" evidence="1">
    <location>
        <begin position="9"/>
        <end position="26"/>
    </location>
</feature>
<keyword evidence="2" id="KW-1133">Transmembrane helix</keyword>
<dbReference type="AlphaFoldDB" id="A0A5C6B8B5"/>
<gene>
    <name evidence="3" type="ORF">Pla52n_07820</name>
</gene>
<sequence>MSNSPNHYSLLTPRSSTPSLSQLQTQVTRRRRRRNAIRIAILPLAILAVACVSLSLRTSSDTAELAQTNRIDQSAPRTNPQTAPPSISLPNNTSNEAPVRVFATLRANVPVYDWDQDSGDLQWIGWTQSKRVVPVDLSSYTSEELDQLNAMLVPKPNLVSL</sequence>
<comment type="caution">
    <text evidence="3">The sequence shown here is derived from an EMBL/GenBank/DDBJ whole genome shotgun (WGS) entry which is preliminary data.</text>
</comment>
<name>A0A5C6B8B5_9BACT</name>
<dbReference type="EMBL" id="SJPN01000001">
    <property type="protein sequence ID" value="TWU08200.1"/>
    <property type="molecule type" value="Genomic_DNA"/>
</dbReference>
<protein>
    <submittedName>
        <fullName evidence="3">Uncharacterized protein</fullName>
    </submittedName>
</protein>
<dbReference type="Proteomes" id="UP000320176">
    <property type="component" value="Unassembled WGS sequence"/>
</dbReference>
<feature type="region of interest" description="Disordered" evidence="1">
    <location>
        <begin position="67"/>
        <end position="94"/>
    </location>
</feature>
<dbReference type="RefSeq" id="WP_146518285.1">
    <property type="nucleotide sequence ID" value="NZ_CP151726.1"/>
</dbReference>
<keyword evidence="2" id="KW-0812">Transmembrane</keyword>
<feature type="transmembrane region" description="Helical" evidence="2">
    <location>
        <begin position="36"/>
        <end position="56"/>
    </location>
</feature>
<organism evidence="3 4">
    <name type="scientific">Stieleria varia</name>
    <dbReference type="NCBI Taxonomy" id="2528005"/>
    <lineage>
        <taxon>Bacteria</taxon>
        <taxon>Pseudomonadati</taxon>
        <taxon>Planctomycetota</taxon>
        <taxon>Planctomycetia</taxon>
        <taxon>Pirellulales</taxon>
        <taxon>Pirellulaceae</taxon>
        <taxon>Stieleria</taxon>
    </lineage>
</organism>
<reference evidence="3 4" key="1">
    <citation type="submission" date="2019-02" db="EMBL/GenBank/DDBJ databases">
        <title>Deep-cultivation of Planctomycetes and their phenomic and genomic characterization uncovers novel biology.</title>
        <authorList>
            <person name="Wiegand S."/>
            <person name="Jogler M."/>
            <person name="Boedeker C."/>
            <person name="Pinto D."/>
            <person name="Vollmers J."/>
            <person name="Rivas-Marin E."/>
            <person name="Kohn T."/>
            <person name="Peeters S.H."/>
            <person name="Heuer A."/>
            <person name="Rast P."/>
            <person name="Oberbeckmann S."/>
            <person name="Bunk B."/>
            <person name="Jeske O."/>
            <person name="Meyerdierks A."/>
            <person name="Storesund J.E."/>
            <person name="Kallscheuer N."/>
            <person name="Luecker S."/>
            <person name="Lage O.M."/>
            <person name="Pohl T."/>
            <person name="Merkel B.J."/>
            <person name="Hornburger P."/>
            <person name="Mueller R.-W."/>
            <person name="Bruemmer F."/>
            <person name="Labrenz M."/>
            <person name="Spormann A.M."/>
            <person name="Op Den Camp H."/>
            <person name="Overmann J."/>
            <person name="Amann R."/>
            <person name="Jetten M.S.M."/>
            <person name="Mascher T."/>
            <person name="Medema M.H."/>
            <person name="Devos D.P."/>
            <person name="Kaster A.-K."/>
            <person name="Ovreas L."/>
            <person name="Rohde M."/>
            <person name="Galperin M.Y."/>
            <person name="Jogler C."/>
        </authorList>
    </citation>
    <scope>NUCLEOTIDE SEQUENCE [LARGE SCALE GENOMIC DNA]</scope>
    <source>
        <strain evidence="3 4">Pla52n</strain>
    </source>
</reference>
<accession>A0A5C6B8B5</accession>
<proteinExistence type="predicted"/>
<evidence type="ECO:0000256" key="1">
    <source>
        <dbReference type="SAM" id="MobiDB-lite"/>
    </source>
</evidence>
<evidence type="ECO:0000313" key="4">
    <source>
        <dbReference type="Proteomes" id="UP000320176"/>
    </source>
</evidence>
<keyword evidence="4" id="KW-1185">Reference proteome</keyword>
<feature type="region of interest" description="Disordered" evidence="1">
    <location>
        <begin position="1"/>
        <end position="28"/>
    </location>
</feature>
<evidence type="ECO:0000313" key="3">
    <source>
        <dbReference type="EMBL" id="TWU08200.1"/>
    </source>
</evidence>